<organism evidence="8 9">
    <name type="scientific">Actinomycetospora corticicola</name>
    <dbReference type="NCBI Taxonomy" id="663602"/>
    <lineage>
        <taxon>Bacteria</taxon>
        <taxon>Bacillati</taxon>
        <taxon>Actinomycetota</taxon>
        <taxon>Actinomycetes</taxon>
        <taxon>Pseudonocardiales</taxon>
        <taxon>Pseudonocardiaceae</taxon>
        <taxon>Actinomycetospora</taxon>
    </lineage>
</organism>
<dbReference type="CDD" id="cd02966">
    <property type="entry name" value="TlpA_like_family"/>
    <property type="match status" value="1"/>
</dbReference>
<protein>
    <submittedName>
        <fullName evidence="8">Thiol-disulfide isomerase/thioredoxin</fullName>
    </submittedName>
</protein>
<evidence type="ECO:0000256" key="5">
    <source>
        <dbReference type="ARBA" id="ARBA00023284"/>
    </source>
</evidence>
<proteinExistence type="predicted"/>
<comment type="subcellular location">
    <subcellularLocation>
        <location evidence="1">Cell envelope</location>
    </subcellularLocation>
</comment>
<dbReference type="GO" id="GO:0017004">
    <property type="term" value="P:cytochrome complex assembly"/>
    <property type="evidence" value="ECO:0007669"/>
    <property type="project" value="UniProtKB-KW"/>
</dbReference>
<dbReference type="AlphaFoldDB" id="A0A7Y9J725"/>
<evidence type="ECO:0000259" key="7">
    <source>
        <dbReference type="PROSITE" id="PS51352"/>
    </source>
</evidence>
<feature type="domain" description="Thioredoxin" evidence="7">
    <location>
        <begin position="45"/>
        <end position="188"/>
    </location>
</feature>
<dbReference type="PANTHER" id="PTHR42852:SF6">
    <property type="entry name" value="THIOL:DISULFIDE INTERCHANGE PROTEIN DSBE"/>
    <property type="match status" value="1"/>
</dbReference>
<evidence type="ECO:0000256" key="6">
    <source>
        <dbReference type="SAM" id="SignalP"/>
    </source>
</evidence>
<dbReference type="Proteomes" id="UP000535890">
    <property type="component" value="Unassembled WGS sequence"/>
</dbReference>
<dbReference type="InterPro" id="IPR050553">
    <property type="entry name" value="Thioredoxin_ResA/DsbE_sf"/>
</dbReference>
<dbReference type="PROSITE" id="PS51352">
    <property type="entry name" value="THIOREDOXIN_2"/>
    <property type="match status" value="1"/>
</dbReference>
<evidence type="ECO:0000256" key="3">
    <source>
        <dbReference type="ARBA" id="ARBA00022968"/>
    </source>
</evidence>
<dbReference type="InterPro" id="IPR013766">
    <property type="entry name" value="Thioredoxin_domain"/>
</dbReference>
<dbReference type="PROSITE" id="PS00194">
    <property type="entry name" value="THIOREDOXIN_1"/>
    <property type="match status" value="1"/>
</dbReference>
<evidence type="ECO:0000256" key="1">
    <source>
        <dbReference type="ARBA" id="ARBA00004196"/>
    </source>
</evidence>
<dbReference type="PROSITE" id="PS51257">
    <property type="entry name" value="PROKAR_LIPOPROTEIN"/>
    <property type="match status" value="1"/>
</dbReference>
<evidence type="ECO:0000313" key="9">
    <source>
        <dbReference type="Proteomes" id="UP000535890"/>
    </source>
</evidence>
<dbReference type="GO" id="GO:0016491">
    <property type="term" value="F:oxidoreductase activity"/>
    <property type="evidence" value="ECO:0007669"/>
    <property type="project" value="InterPro"/>
</dbReference>
<evidence type="ECO:0000313" key="8">
    <source>
        <dbReference type="EMBL" id="NYD37853.1"/>
    </source>
</evidence>
<dbReference type="PANTHER" id="PTHR42852">
    <property type="entry name" value="THIOL:DISULFIDE INTERCHANGE PROTEIN DSBE"/>
    <property type="match status" value="1"/>
</dbReference>
<dbReference type="InterPro" id="IPR017937">
    <property type="entry name" value="Thioredoxin_CS"/>
</dbReference>
<evidence type="ECO:0000256" key="4">
    <source>
        <dbReference type="ARBA" id="ARBA00023157"/>
    </source>
</evidence>
<keyword evidence="2" id="KW-0201">Cytochrome c-type biogenesis</keyword>
<comment type="caution">
    <text evidence="8">The sequence shown here is derived from an EMBL/GenBank/DDBJ whole genome shotgun (WGS) entry which is preliminary data.</text>
</comment>
<dbReference type="InterPro" id="IPR036249">
    <property type="entry name" value="Thioredoxin-like_sf"/>
</dbReference>
<feature type="chain" id="PRO_5031419810" evidence="6">
    <location>
        <begin position="23"/>
        <end position="194"/>
    </location>
</feature>
<dbReference type="Pfam" id="PF08534">
    <property type="entry name" value="Redoxin"/>
    <property type="match status" value="1"/>
</dbReference>
<reference evidence="8 9" key="1">
    <citation type="submission" date="2020-07" db="EMBL/GenBank/DDBJ databases">
        <title>Sequencing the genomes of 1000 actinobacteria strains.</title>
        <authorList>
            <person name="Klenk H.-P."/>
        </authorList>
    </citation>
    <scope>NUCLEOTIDE SEQUENCE [LARGE SCALE GENOMIC DNA]</scope>
    <source>
        <strain evidence="8 9">DSM 45772</strain>
    </source>
</reference>
<accession>A0A7Y9J725</accession>
<dbReference type="EMBL" id="JACCBN010000001">
    <property type="protein sequence ID" value="NYD37853.1"/>
    <property type="molecule type" value="Genomic_DNA"/>
</dbReference>
<gene>
    <name evidence="8" type="ORF">BJ983_003955</name>
</gene>
<keyword evidence="8" id="KW-0413">Isomerase</keyword>
<keyword evidence="4" id="KW-1015">Disulfide bond</keyword>
<feature type="signal peptide" evidence="6">
    <location>
        <begin position="1"/>
        <end position="22"/>
    </location>
</feature>
<keyword evidence="5" id="KW-0676">Redox-active center</keyword>
<sequence length="194" mass="20609">MKKLFVTTVVVVLALLAGCSSAENRDDGGFTFVAPGGQTQISYPENERRPLSPVAGDSLLRPGQELSTAQFRGQVVVLNIWGSWCGPCRAEAGALEQVAEASKARGVQFVGVDVRDDRAAAADFVRDRGVSYDSIYDPPGRSLLALRGYPRNAVPSTIVLDRQQRVAAVFLTAVLASDLQPVVDRVAAEPAPAA</sequence>
<dbReference type="RefSeq" id="WP_179795379.1">
    <property type="nucleotide sequence ID" value="NZ_BAABHP010000025.1"/>
</dbReference>
<dbReference type="Gene3D" id="3.40.30.10">
    <property type="entry name" value="Glutaredoxin"/>
    <property type="match status" value="1"/>
</dbReference>
<dbReference type="GO" id="GO:0030313">
    <property type="term" value="C:cell envelope"/>
    <property type="evidence" value="ECO:0007669"/>
    <property type="project" value="UniProtKB-SubCell"/>
</dbReference>
<keyword evidence="9" id="KW-1185">Reference proteome</keyword>
<dbReference type="GO" id="GO:0016853">
    <property type="term" value="F:isomerase activity"/>
    <property type="evidence" value="ECO:0007669"/>
    <property type="project" value="UniProtKB-KW"/>
</dbReference>
<keyword evidence="3" id="KW-0735">Signal-anchor</keyword>
<dbReference type="InterPro" id="IPR013740">
    <property type="entry name" value="Redoxin"/>
</dbReference>
<name>A0A7Y9J725_9PSEU</name>
<dbReference type="SUPFAM" id="SSF52833">
    <property type="entry name" value="Thioredoxin-like"/>
    <property type="match status" value="1"/>
</dbReference>
<keyword evidence="3" id="KW-0812">Transmembrane</keyword>
<evidence type="ECO:0000256" key="2">
    <source>
        <dbReference type="ARBA" id="ARBA00022748"/>
    </source>
</evidence>
<keyword evidence="6" id="KW-0732">Signal</keyword>